<dbReference type="AlphaFoldDB" id="A0A2S3U8E9"/>
<comment type="caution">
    <text evidence="1">The sequence shown here is derived from an EMBL/GenBank/DDBJ whole genome shotgun (WGS) entry which is preliminary data.</text>
</comment>
<dbReference type="EMBL" id="NKCZ01000080">
    <property type="protein sequence ID" value="POD87184.1"/>
    <property type="molecule type" value="Genomic_DNA"/>
</dbReference>
<evidence type="ECO:0000313" key="1">
    <source>
        <dbReference type="EMBL" id="POD87184.1"/>
    </source>
</evidence>
<evidence type="ECO:0000313" key="2">
    <source>
        <dbReference type="Proteomes" id="UP000236990"/>
    </source>
</evidence>
<dbReference type="Proteomes" id="UP000236990">
    <property type="component" value="Unassembled WGS sequence"/>
</dbReference>
<organism evidence="1 2">
    <name type="scientific">Lactiplantibacillus plantarum subsp. plantarum</name>
    <dbReference type="NCBI Taxonomy" id="337330"/>
    <lineage>
        <taxon>Bacteria</taxon>
        <taxon>Bacillati</taxon>
        <taxon>Bacillota</taxon>
        <taxon>Bacilli</taxon>
        <taxon>Lactobacillales</taxon>
        <taxon>Lactobacillaceae</taxon>
        <taxon>Lactiplantibacillus</taxon>
    </lineage>
</organism>
<sequence length="82" mass="9177">MDKMTVQQAIDILSMQFPISWEKIANKPELVTSDDLDQRLSLIGQLTSPDGTAWVPSIDNDGKVIWQKVEKGEKDDSTTSNK</sequence>
<reference evidence="1 2" key="1">
    <citation type="submission" date="2017-06" db="EMBL/GenBank/DDBJ databases">
        <title>Genome sequence of Lactobacillus plantarum subsp. plantarum strain SRCM101258.</title>
        <authorList>
            <person name="Cho S.H."/>
        </authorList>
    </citation>
    <scope>NUCLEOTIDE SEQUENCE [LARGE SCALE GENOMIC DNA]</scope>
    <source>
        <strain evidence="1 2">SRCM101258</strain>
    </source>
</reference>
<proteinExistence type="predicted"/>
<protein>
    <submittedName>
        <fullName evidence="1">Uncharacterized protein</fullName>
    </submittedName>
</protein>
<accession>A0A2S3U8E9</accession>
<gene>
    <name evidence="1" type="ORF">S101258_00907</name>
</gene>
<name>A0A2S3U8E9_LACPN</name>